<evidence type="ECO:0000313" key="3">
    <source>
        <dbReference type="Proteomes" id="UP000199532"/>
    </source>
</evidence>
<dbReference type="InterPro" id="IPR013783">
    <property type="entry name" value="Ig-like_fold"/>
</dbReference>
<sequence length="211" mass="22556">MIKGIKYIAISVLTGLLFACEPDKVTEGLSDITYYPVITLKGDQWTQVPVGTKFTDPGVESKENGEVITTKVTGAVDETKAGVYVIQYDAVNKDGYASTDYRYVGVIDPAVAGTDISGAYRRNAGENGISNVSKVSGNLYYTDNIGGVATTNPGLGVYFYHYAKGKLGVPFQLTPGNSFSATNGTIVEGTQYSWVVINPGYGTAVRTFIKQ</sequence>
<name>A0A1H6RW35_9BACT</name>
<dbReference type="Pfam" id="PF16403">
    <property type="entry name" value="Bact_surface_Ig-like"/>
    <property type="match status" value="1"/>
</dbReference>
<evidence type="ECO:0000313" key="2">
    <source>
        <dbReference type="EMBL" id="SEI55745.1"/>
    </source>
</evidence>
<dbReference type="AlphaFoldDB" id="A0A1H6RW35"/>
<protein>
    <recommendedName>
        <fullName evidence="1">Pesticidal crystal protein Cry22Aa Ig-like domain-containing protein</fullName>
    </recommendedName>
</protein>
<reference evidence="2 3" key="1">
    <citation type="submission" date="2016-10" db="EMBL/GenBank/DDBJ databases">
        <authorList>
            <person name="de Groot N.N."/>
        </authorList>
    </citation>
    <scope>NUCLEOTIDE SEQUENCE [LARGE SCALE GENOMIC DNA]</scope>
    <source>
        <strain evidence="2 3">DSM 19938</strain>
    </source>
</reference>
<dbReference type="STRING" id="408657.SAMN04487995_1344"/>
<dbReference type="Proteomes" id="UP000199532">
    <property type="component" value="Unassembled WGS sequence"/>
</dbReference>
<dbReference type="PROSITE" id="PS51257">
    <property type="entry name" value="PROKAR_LIPOPROTEIN"/>
    <property type="match status" value="1"/>
</dbReference>
<dbReference type="OrthoDB" id="1423116at2"/>
<dbReference type="EMBL" id="FNXY01000002">
    <property type="protein sequence ID" value="SEI55745.1"/>
    <property type="molecule type" value="Genomic_DNA"/>
</dbReference>
<organism evidence="2 3">
    <name type="scientific">Dyadobacter koreensis</name>
    <dbReference type="NCBI Taxonomy" id="408657"/>
    <lineage>
        <taxon>Bacteria</taxon>
        <taxon>Pseudomonadati</taxon>
        <taxon>Bacteroidota</taxon>
        <taxon>Cytophagia</taxon>
        <taxon>Cytophagales</taxon>
        <taxon>Spirosomataceae</taxon>
        <taxon>Dyadobacter</taxon>
    </lineage>
</organism>
<feature type="domain" description="Pesticidal crystal protein Cry22Aa Ig-like" evidence="1">
    <location>
        <begin position="38"/>
        <end position="106"/>
    </location>
</feature>
<accession>A0A1H6RW35</accession>
<proteinExistence type="predicted"/>
<keyword evidence="3" id="KW-1185">Reference proteome</keyword>
<evidence type="ECO:0000259" key="1">
    <source>
        <dbReference type="Pfam" id="PF16403"/>
    </source>
</evidence>
<dbReference type="Gene3D" id="2.60.40.10">
    <property type="entry name" value="Immunoglobulins"/>
    <property type="match status" value="1"/>
</dbReference>
<dbReference type="InterPro" id="IPR032179">
    <property type="entry name" value="Cry22Aa_Ig-like"/>
</dbReference>
<dbReference type="RefSeq" id="WP_090333682.1">
    <property type="nucleotide sequence ID" value="NZ_FNXY01000002.1"/>
</dbReference>
<gene>
    <name evidence="2" type="ORF">SAMN04487995_1344</name>
</gene>